<proteinExistence type="predicted"/>
<accession>W7DX54</accession>
<dbReference type="RefSeq" id="WP_036061911.1">
    <property type="nucleotide sequence ID" value="NZ_AODM01000005.1"/>
</dbReference>
<evidence type="ECO:0000313" key="1">
    <source>
        <dbReference type="EMBL" id="EUJ64826.1"/>
    </source>
</evidence>
<dbReference type="AlphaFoldDB" id="W7DX54"/>
<comment type="caution">
    <text evidence="1">The sequence shown here is derived from an EMBL/GenBank/DDBJ whole genome shotgun (WGS) entry which is preliminary data.</text>
</comment>
<gene>
    <name evidence="1" type="ORF">MCOL2_01465</name>
</gene>
<name>W7DX54_9LIST</name>
<protein>
    <submittedName>
        <fullName evidence="1">Uncharacterized protein</fullName>
    </submittedName>
</protein>
<sequence>MIDDLKNVKFQLAILLVRIEKHSPIFAESIKEKIKKQTDLEMLLNDVKSYQLDYERKHLNHVKRVESGFNNLKEF</sequence>
<evidence type="ECO:0000313" key="2">
    <source>
        <dbReference type="Proteomes" id="UP000019241"/>
    </source>
</evidence>
<dbReference type="PATRIC" id="fig|1265822.4.peg.297"/>
<reference evidence="1 2" key="1">
    <citation type="submission" date="2012-12" db="EMBL/GenBank/DDBJ databases">
        <title>Novel taxa of Listeriaceae from agricultural environments in the United States.</title>
        <authorList>
            <person name="den Bakker H.C."/>
            <person name="Allred A."/>
            <person name="Warchocki S."/>
            <person name="Wright E.M."/>
            <person name="Burrell A."/>
            <person name="Nightingale K.K."/>
            <person name="Kephart D."/>
            <person name="Wiedmann M."/>
        </authorList>
    </citation>
    <scope>NUCLEOTIDE SEQUENCE [LARGE SCALE GENOMIC DNA]</scope>
    <source>
        <strain evidence="1 2">FSL S10-1203</strain>
    </source>
</reference>
<dbReference type="Proteomes" id="UP000019241">
    <property type="component" value="Unassembled WGS sequence"/>
</dbReference>
<dbReference type="EMBL" id="AODM01000005">
    <property type="protein sequence ID" value="EUJ64826.1"/>
    <property type="molecule type" value="Genomic_DNA"/>
</dbReference>
<organism evidence="1 2">
    <name type="scientific">Listeria fleischmannii FSL S10-1203</name>
    <dbReference type="NCBI Taxonomy" id="1265822"/>
    <lineage>
        <taxon>Bacteria</taxon>
        <taxon>Bacillati</taxon>
        <taxon>Bacillota</taxon>
        <taxon>Bacilli</taxon>
        <taxon>Bacillales</taxon>
        <taxon>Listeriaceae</taxon>
        <taxon>Listeria</taxon>
    </lineage>
</organism>